<dbReference type="OrthoDB" id="10255964at2759"/>
<dbReference type="InterPro" id="IPR001060">
    <property type="entry name" value="FCH_dom"/>
</dbReference>
<comment type="caution">
    <text evidence="2">The sequence shown here is derived from an EMBL/GenBank/DDBJ whole genome shotgun (WGS) entry which is preliminary data.</text>
</comment>
<evidence type="ECO:0000259" key="1">
    <source>
        <dbReference type="Pfam" id="PF00611"/>
    </source>
</evidence>
<dbReference type="EMBL" id="JAFBMS010000040">
    <property type="protein sequence ID" value="KAG9340717.1"/>
    <property type="molecule type" value="Genomic_DNA"/>
</dbReference>
<keyword evidence="3" id="KW-1185">Reference proteome</keyword>
<dbReference type="Pfam" id="PF00611">
    <property type="entry name" value="FCH"/>
    <property type="match status" value="1"/>
</dbReference>
<dbReference type="SUPFAM" id="SSF103657">
    <property type="entry name" value="BAR/IMD domain-like"/>
    <property type="match status" value="1"/>
</dbReference>
<dbReference type="Gene3D" id="1.20.1270.60">
    <property type="entry name" value="Arfaptin homology (AH) domain/BAR domain"/>
    <property type="match status" value="1"/>
</dbReference>
<accession>A0A8T2NWF6</accession>
<sequence length="121" mass="14057">MTAEDKPSQWEIEETIRFEHLYDQDKDGQLNREEQLRWVAPNSYSAAREEVNPVNQRLAHTRGGDFTSHPGYEALTQKMREGRRACRDLEDLLKMRAQAEERYGKELLVIAGKAGGHTEIW</sequence>
<protein>
    <recommendedName>
        <fullName evidence="1">FCH domain-containing protein</fullName>
    </recommendedName>
</protein>
<reference evidence="2" key="1">
    <citation type="thesis" date="2021" institute="BYU ScholarsArchive" country="Provo, UT, USA">
        <title>Applications of and Algorithms for Genome Assembly and Genomic Analyses with an Emphasis on Marine Teleosts.</title>
        <authorList>
            <person name="Pickett B.D."/>
        </authorList>
    </citation>
    <scope>NUCLEOTIDE SEQUENCE</scope>
    <source>
        <strain evidence="2">HI-2016</strain>
    </source>
</reference>
<name>A0A8T2NWF6_9TELE</name>
<feature type="domain" description="FCH" evidence="1">
    <location>
        <begin position="71"/>
        <end position="116"/>
    </location>
</feature>
<dbReference type="Proteomes" id="UP000824540">
    <property type="component" value="Unassembled WGS sequence"/>
</dbReference>
<evidence type="ECO:0000313" key="3">
    <source>
        <dbReference type="Proteomes" id="UP000824540"/>
    </source>
</evidence>
<dbReference type="InterPro" id="IPR027267">
    <property type="entry name" value="AH/BAR_dom_sf"/>
</dbReference>
<dbReference type="AlphaFoldDB" id="A0A8T2NWF6"/>
<proteinExistence type="predicted"/>
<gene>
    <name evidence="2" type="ORF">JZ751_020307</name>
</gene>
<evidence type="ECO:0000313" key="2">
    <source>
        <dbReference type="EMBL" id="KAG9340717.1"/>
    </source>
</evidence>
<organism evidence="2 3">
    <name type="scientific">Albula glossodonta</name>
    <name type="common">roundjaw bonefish</name>
    <dbReference type="NCBI Taxonomy" id="121402"/>
    <lineage>
        <taxon>Eukaryota</taxon>
        <taxon>Metazoa</taxon>
        <taxon>Chordata</taxon>
        <taxon>Craniata</taxon>
        <taxon>Vertebrata</taxon>
        <taxon>Euteleostomi</taxon>
        <taxon>Actinopterygii</taxon>
        <taxon>Neopterygii</taxon>
        <taxon>Teleostei</taxon>
        <taxon>Albuliformes</taxon>
        <taxon>Albulidae</taxon>
        <taxon>Albula</taxon>
    </lineage>
</organism>